<feature type="transmembrane region" description="Helical" evidence="6">
    <location>
        <begin position="121"/>
        <end position="143"/>
    </location>
</feature>
<evidence type="ECO:0000313" key="7">
    <source>
        <dbReference type="EMBL" id="OFJ55518.1"/>
    </source>
</evidence>
<comment type="caution">
    <text evidence="7">The sequence shown here is derived from an EMBL/GenBank/DDBJ whole genome shotgun (WGS) entry which is preliminary data.</text>
</comment>
<protein>
    <recommendedName>
        <fullName evidence="9">Copper resistance protein CopD</fullName>
    </recommendedName>
</protein>
<dbReference type="PROSITE" id="PS51257">
    <property type="entry name" value="PROKAR_LIPOPROTEIN"/>
    <property type="match status" value="1"/>
</dbReference>
<sequence>MRRHHPGGVVNLVVASTSVSAVLACATLGGGYAVCRRRSTSGSTARALCFATGLAAWLAVAVDPFATVAVQWFWARAVQVVVLLYLAPLCLALGAPLTVVRDALTPTARTRLTRALASHSLRGLCAPPVTSAAMLALPWLLYLTGWYAAALTNPAVGVATTVALLVVGFAYFYARLQVDPVPRRYTPLLAIGISAVESLADGVLGLVLWLGPVIATEYYGALHRSGGPDPRTDQTLGAGILWLLGDVLGIPFLLVLLRALGRHERAQAQRVDAALDAERGVADSTSTEGTALWWEQDPHLRERFRR</sequence>
<keyword evidence="2" id="KW-1003">Cell membrane</keyword>
<dbReference type="Proteomes" id="UP000178953">
    <property type="component" value="Unassembled WGS sequence"/>
</dbReference>
<evidence type="ECO:0000256" key="2">
    <source>
        <dbReference type="ARBA" id="ARBA00022475"/>
    </source>
</evidence>
<reference evidence="7 8" key="1">
    <citation type="submission" date="2016-09" db="EMBL/GenBank/DDBJ databases">
        <title>genome sequence of Mycobacterium sp. 739 SCH.</title>
        <authorList>
            <person name="Greninger A.L."/>
            <person name="Qin X."/>
            <person name="Jerome K."/>
            <person name="Vora S."/>
            <person name="Quinn K."/>
        </authorList>
    </citation>
    <scope>NUCLEOTIDE SEQUENCE [LARGE SCALE GENOMIC DNA]</scope>
    <source>
        <strain evidence="7 8">SCH</strain>
    </source>
</reference>
<evidence type="ECO:0000256" key="6">
    <source>
        <dbReference type="SAM" id="Phobius"/>
    </source>
</evidence>
<dbReference type="InterPro" id="IPR019108">
    <property type="entry name" value="Caa3_assmbl_CtaG-rel"/>
</dbReference>
<feature type="transmembrane region" description="Helical" evidence="6">
    <location>
        <begin position="12"/>
        <end position="35"/>
    </location>
</feature>
<feature type="transmembrane region" description="Helical" evidence="6">
    <location>
        <begin position="155"/>
        <end position="176"/>
    </location>
</feature>
<dbReference type="Pfam" id="PF09678">
    <property type="entry name" value="Caa3_CtaG"/>
    <property type="match status" value="1"/>
</dbReference>
<evidence type="ECO:0000313" key="8">
    <source>
        <dbReference type="Proteomes" id="UP000178953"/>
    </source>
</evidence>
<proteinExistence type="predicted"/>
<evidence type="ECO:0000256" key="3">
    <source>
        <dbReference type="ARBA" id="ARBA00022692"/>
    </source>
</evidence>
<dbReference type="EMBL" id="MCHX01000002">
    <property type="protein sequence ID" value="OFJ55518.1"/>
    <property type="molecule type" value="Genomic_DNA"/>
</dbReference>
<keyword evidence="8" id="KW-1185">Reference proteome</keyword>
<organism evidence="7 8">
    <name type="scientific">Mycolicibacterium grossiae</name>
    <dbReference type="NCBI Taxonomy" id="1552759"/>
    <lineage>
        <taxon>Bacteria</taxon>
        <taxon>Bacillati</taxon>
        <taxon>Actinomycetota</taxon>
        <taxon>Actinomycetes</taxon>
        <taxon>Mycobacteriales</taxon>
        <taxon>Mycobacteriaceae</taxon>
        <taxon>Mycolicibacterium</taxon>
    </lineage>
</organism>
<dbReference type="AlphaFoldDB" id="A0A1E8QAB1"/>
<feature type="transmembrane region" description="Helical" evidence="6">
    <location>
        <begin position="47"/>
        <end position="74"/>
    </location>
</feature>
<evidence type="ECO:0008006" key="9">
    <source>
        <dbReference type="Google" id="ProtNLM"/>
    </source>
</evidence>
<comment type="subcellular location">
    <subcellularLocation>
        <location evidence="1">Cell membrane</location>
        <topology evidence="1">Multi-pass membrane protein</topology>
    </subcellularLocation>
</comment>
<dbReference type="GO" id="GO:0005886">
    <property type="term" value="C:plasma membrane"/>
    <property type="evidence" value="ECO:0007669"/>
    <property type="project" value="UniProtKB-SubCell"/>
</dbReference>
<evidence type="ECO:0000256" key="1">
    <source>
        <dbReference type="ARBA" id="ARBA00004651"/>
    </source>
</evidence>
<feature type="transmembrane region" description="Helical" evidence="6">
    <location>
        <begin position="235"/>
        <end position="257"/>
    </location>
</feature>
<keyword evidence="5 6" id="KW-0472">Membrane</keyword>
<feature type="transmembrane region" description="Helical" evidence="6">
    <location>
        <begin position="80"/>
        <end position="100"/>
    </location>
</feature>
<dbReference type="OrthoDB" id="4528950at2"/>
<evidence type="ECO:0000256" key="4">
    <source>
        <dbReference type="ARBA" id="ARBA00022989"/>
    </source>
</evidence>
<gene>
    <name evidence="7" type="ORF">BEL07_00995</name>
</gene>
<accession>A0A1E8QAB1</accession>
<feature type="transmembrane region" description="Helical" evidence="6">
    <location>
        <begin position="188"/>
        <end position="215"/>
    </location>
</feature>
<keyword evidence="4 6" id="KW-1133">Transmembrane helix</keyword>
<name>A0A1E8QAB1_9MYCO</name>
<evidence type="ECO:0000256" key="5">
    <source>
        <dbReference type="ARBA" id="ARBA00023136"/>
    </source>
</evidence>
<keyword evidence="3 6" id="KW-0812">Transmembrane</keyword>